<comment type="caution">
    <text evidence="1">The sequence shown here is derived from an EMBL/GenBank/DDBJ whole genome shotgun (WGS) entry which is preliminary data.</text>
</comment>
<accession>A0A4R5KTX2</accession>
<dbReference type="OrthoDB" id="2628949at2"/>
<dbReference type="EMBL" id="SMRT01000004">
    <property type="protein sequence ID" value="TDF98350.1"/>
    <property type="molecule type" value="Genomic_DNA"/>
</dbReference>
<evidence type="ECO:0000313" key="1">
    <source>
        <dbReference type="EMBL" id="TDF98350.1"/>
    </source>
</evidence>
<organism evidence="1 2">
    <name type="scientific">Paenibacillus piri</name>
    <dbReference type="NCBI Taxonomy" id="2547395"/>
    <lineage>
        <taxon>Bacteria</taxon>
        <taxon>Bacillati</taxon>
        <taxon>Bacillota</taxon>
        <taxon>Bacilli</taxon>
        <taxon>Bacillales</taxon>
        <taxon>Paenibacillaceae</taxon>
        <taxon>Paenibacillus</taxon>
    </lineage>
</organism>
<evidence type="ECO:0000313" key="2">
    <source>
        <dbReference type="Proteomes" id="UP000295636"/>
    </source>
</evidence>
<reference evidence="1 2" key="1">
    <citation type="submission" date="2019-03" db="EMBL/GenBank/DDBJ databases">
        <title>This is whole genome sequence of Paenibacillus sp MS74 strain.</title>
        <authorList>
            <person name="Trinh H.N."/>
        </authorList>
    </citation>
    <scope>NUCLEOTIDE SEQUENCE [LARGE SCALE GENOMIC DNA]</scope>
    <source>
        <strain evidence="1 2">MS74</strain>
    </source>
</reference>
<proteinExistence type="predicted"/>
<dbReference type="AlphaFoldDB" id="A0A4R5KTX2"/>
<keyword evidence="2" id="KW-1185">Reference proteome</keyword>
<dbReference type="Proteomes" id="UP000295636">
    <property type="component" value="Unassembled WGS sequence"/>
</dbReference>
<gene>
    <name evidence="1" type="ORF">E1757_11585</name>
</gene>
<name>A0A4R5KTX2_9BACL</name>
<sequence>MIERYALLNEEERTMCVFEMNGIFYGHILKNKTDKTPAKLVFETSKYNSLEALKAEYPAK</sequence>
<protein>
    <submittedName>
        <fullName evidence="1">Uncharacterized protein</fullName>
    </submittedName>
</protein>